<evidence type="ECO:0000256" key="1">
    <source>
        <dbReference type="SAM" id="MobiDB-lite"/>
    </source>
</evidence>
<name>A0A4X1SJS8_PIG</name>
<feature type="region of interest" description="Disordered" evidence="1">
    <location>
        <begin position="88"/>
        <end position="123"/>
    </location>
</feature>
<evidence type="ECO:0000313" key="2">
    <source>
        <dbReference type="Ensembl" id="ENSSSCP00070002694.1"/>
    </source>
</evidence>
<dbReference type="Ensembl" id="ENSSSCT00070003254.1">
    <property type="protein sequence ID" value="ENSSSCP00070002694.1"/>
    <property type="gene ID" value="ENSSSCG00070001738.1"/>
</dbReference>
<reference evidence="2 3" key="1">
    <citation type="submission" date="2017-08" db="EMBL/GenBank/DDBJ databases">
        <title>USMARCv1.0.</title>
        <authorList>
            <person name="Hannum G.I."/>
            <person name="Koren S."/>
            <person name="Schroeder S.G."/>
            <person name="Chin S.C."/>
            <person name="Nonneman D.J."/>
            <person name="Becker S.A."/>
            <person name="Rosen B.D."/>
            <person name="Bickhart D.M."/>
            <person name="Putnam N.H."/>
            <person name="Green R.E."/>
            <person name="Tuggle C.K."/>
            <person name="Liu H."/>
            <person name="Rohrer G.A."/>
            <person name="Warr A."/>
            <person name="Hall R."/>
            <person name="Kim K."/>
            <person name="Hume D.A."/>
            <person name="Talbot R."/>
            <person name="Chow W."/>
            <person name="Howe K."/>
            <person name="Schwartz A.S."/>
            <person name="Watson M."/>
            <person name="Archibald A.L."/>
            <person name="Phillippy A.M."/>
            <person name="Smith T.P.L."/>
        </authorList>
    </citation>
    <scope>NUCLEOTIDE SEQUENCE [LARGE SCALE GENOMIC DNA]</scope>
</reference>
<evidence type="ECO:0000313" key="3">
    <source>
        <dbReference type="Proteomes" id="UP000314985"/>
    </source>
</evidence>
<dbReference type="AlphaFoldDB" id="A0A4X1SJS8"/>
<sequence>MRRLCCPGAAELGACCSGSLDVGAERQPGLQSLEGLTGAERAPSRWLASHVNLSGGLLACPRDPSQQGRGDVVNAPFQSHVLPLPLCSPADPGHPDGVGGDPEVMCPREVGAVGPPWRDDLTL</sequence>
<protein>
    <submittedName>
        <fullName evidence="2">Uncharacterized protein</fullName>
    </submittedName>
</protein>
<reference evidence="2" key="2">
    <citation type="submission" date="2025-08" db="UniProtKB">
        <authorList>
            <consortium name="Ensembl"/>
        </authorList>
    </citation>
    <scope>IDENTIFICATION</scope>
</reference>
<proteinExistence type="predicted"/>
<accession>A0A4X1SJS8</accession>
<dbReference type="Proteomes" id="UP000314985">
    <property type="component" value="Chromosome 2"/>
</dbReference>
<organism evidence="2 3">
    <name type="scientific">Sus scrofa</name>
    <name type="common">Pig</name>
    <dbReference type="NCBI Taxonomy" id="9823"/>
    <lineage>
        <taxon>Eukaryota</taxon>
        <taxon>Metazoa</taxon>
        <taxon>Chordata</taxon>
        <taxon>Craniata</taxon>
        <taxon>Vertebrata</taxon>
        <taxon>Euteleostomi</taxon>
        <taxon>Mammalia</taxon>
        <taxon>Eutheria</taxon>
        <taxon>Laurasiatheria</taxon>
        <taxon>Artiodactyla</taxon>
        <taxon>Suina</taxon>
        <taxon>Suidae</taxon>
        <taxon>Sus</taxon>
    </lineage>
</organism>